<feature type="region of interest" description="SAW" evidence="3">
    <location>
        <begin position="483"/>
        <end position="557"/>
    </location>
</feature>
<dbReference type="OrthoDB" id="1861598at2759"/>
<evidence type="ECO:0000313" key="4">
    <source>
        <dbReference type="EMBL" id="ERN13603.1"/>
    </source>
</evidence>
<dbReference type="eggNOG" id="ENOG502QRCE">
    <property type="taxonomic scope" value="Eukaryota"/>
</dbReference>
<dbReference type="InterPro" id="IPR005202">
    <property type="entry name" value="TF_GRAS"/>
</dbReference>
<comment type="similarity">
    <text evidence="3">Belongs to the GRAS family.</text>
</comment>
<feature type="region of interest" description="PFYRE" evidence="3">
    <location>
        <begin position="389"/>
        <end position="480"/>
    </location>
</feature>
<evidence type="ECO:0000256" key="3">
    <source>
        <dbReference type="PROSITE-ProRule" id="PRU01191"/>
    </source>
</evidence>
<dbReference type="GO" id="GO:0003700">
    <property type="term" value="F:DNA-binding transcription factor activity"/>
    <property type="evidence" value="ECO:0000318"/>
    <property type="project" value="GO_Central"/>
</dbReference>
<gene>
    <name evidence="4" type="ORF">AMTR_s00049p00058940</name>
</gene>
<proteinExistence type="inferred from homology"/>
<name>W1PZ11_AMBTC</name>
<dbReference type="GO" id="GO:0043565">
    <property type="term" value="F:sequence-specific DNA binding"/>
    <property type="evidence" value="ECO:0000318"/>
    <property type="project" value="GO_Central"/>
</dbReference>
<keyword evidence="5" id="KW-1185">Reference proteome</keyword>
<dbReference type="PROSITE" id="PS50985">
    <property type="entry name" value="GRAS"/>
    <property type="match status" value="1"/>
</dbReference>
<dbReference type="Proteomes" id="UP000017836">
    <property type="component" value="Unassembled WGS sequence"/>
</dbReference>
<protein>
    <submittedName>
        <fullName evidence="4">Uncharacterized protein</fullName>
    </submittedName>
</protein>
<accession>W1PZ11</accession>
<dbReference type="HOGENOM" id="CLU_011924_0_6_1"/>
<dbReference type="KEGG" id="atr:18441847"/>
<keyword evidence="1" id="KW-0805">Transcription regulation</keyword>
<feature type="region of interest" description="Leucine repeat II (LRII)" evidence="3">
    <location>
        <begin position="348"/>
        <end position="380"/>
    </location>
</feature>
<keyword evidence="2" id="KW-0804">Transcription</keyword>
<organism evidence="4 5">
    <name type="scientific">Amborella trichopoda</name>
    <dbReference type="NCBI Taxonomy" id="13333"/>
    <lineage>
        <taxon>Eukaryota</taxon>
        <taxon>Viridiplantae</taxon>
        <taxon>Streptophyta</taxon>
        <taxon>Embryophyta</taxon>
        <taxon>Tracheophyta</taxon>
        <taxon>Spermatophyta</taxon>
        <taxon>Magnoliopsida</taxon>
        <taxon>Amborellales</taxon>
        <taxon>Amborellaceae</taxon>
        <taxon>Amborella</taxon>
    </lineage>
</organism>
<dbReference type="Gramene" id="ERN13603">
    <property type="protein sequence ID" value="ERN13603"/>
    <property type="gene ID" value="AMTR_s00049p00058940"/>
</dbReference>
<evidence type="ECO:0000313" key="5">
    <source>
        <dbReference type="Proteomes" id="UP000017836"/>
    </source>
</evidence>
<comment type="caution">
    <text evidence="3">Lacks conserved residue(s) required for the propagation of feature annotation.</text>
</comment>
<sequence length="560" mass="61053">MAPSLCFQPCDRVEHLSVPNLILLGLTWPFHPFPHTPLSGHEDKQGPLSGLEFQFSGKKEDPFSGLENPFALGKESLVPGNKENQFAGDESKLSITFPGDESPFTSKGGQFFGDESQENRLNKRLFSDAESPFSGKGNWFSGRKRPRADQLGFRDHVLTYKEQFAEAESLLIQDSSGGAPEAEDTGGGGVRLVQLLMACAEAVACRDQKQARTLLFELHAEASPFGAPFQRVAACFAAGLSARLATLASAPGPLMLGQPSMEERSEALRLAYEACPFIKFGHFVANAAVLEAFEGENSVHVVDLGMTACLPHAPQWRSLLRALAARPGGLPRCMRLTAVGPRAAPLNAIGAELCAFAQSLGIDLQFAAVETTLESLKPEDLAPEPGEALAVCCVLELHRAVKESRGALHSALRGVHRLAPRVLTVVEQDSGHNGPFFLGRFTEALHYYSSIFDALDASLPRGDTGRMRVEQHHFGEEIKNIVACEGADRVERHERADQWRRRMSRAGFQSAPIRLVGQARRWLADTWTGEGYTVVDEKGCLVLGWKSRPIVVASCWKCAQ</sequence>
<dbReference type="EMBL" id="KI392567">
    <property type="protein sequence ID" value="ERN13603.1"/>
    <property type="molecule type" value="Genomic_DNA"/>
</dbReference>
<reference evidence="5" key="1">
    <citation type="journal article" date="2013" name="Science">
        <title>The Amborella genome and the evolution of flowering plants.</title>
        <authorList>
            <consortium name="Amborella Genome Project"/>
        </authorList>
    </citation>
    <scope>NUCLEOTIDE SEQUENCE [LARGE SCALE GENOMIC DNA]</scope>
</reference>
<dbReference type="Pfam" id="PF03514">
    <property type="entry name" value="GRAS"/>
    <property type="match status" value="1"/>
</dbReference>
<dbReference type="PANTHER" id="PTHR31636">
    <property type="entry name" value="OSJNBA0084A10.13 PROTEIN-RELATED"/>
    <property type="match status" value="1"/>
</dbReference>
<evidence type="ECO:0000256" key="1">
    <source>
        <dbReference type="ARBA" id="ARBA00023015"/>
    </source>
</evidence>
<feature type="short sequence motif" description="VHIID" evidence="3">
    <location>
        <begin position="299"/>
        <end position="303"/>
    </location>
</feature>
<evidence type="ECO:0000256" key="2">
    <source>
        <dbReference type="ARBA" id="ARBA00023163"/>
    </source>
</evidence>
<dbReference type="OMA" id="ACEGYTI"/>
<dbReference type="GO" id="GO:0005634">
    <property type="term" value="C:nucleus"/>
    <property type="evidence" value="ECO:0000318"/>
    <property type="project" value="GO_Central"/>
</dbReference>
<dbReference type="AlphaFoldDB" id="W1PZ11"/>
<dbReference type="GO" id="GO:0006355">
    <property type="term" value="P:regulation of DNA-templated transcription"/>
    <property type="evidence" value="ECO:0000318"/>
    <property type="project" value="GO_Central"/>
</dbReference>